<dbReference type="AlphaFoldDB" id="A0A2N0VF47"/>
<protein>
    <recommendedName>
        <fullName evidence="4">MerC domain-containing protein</fullName>
    </recommendedName>
</protein>
<keyword evidence="1" id="KW-0812">Transmembrane</keyword>
<accession>A0A2N0VF47</accession>
<keyword evidence="3" id="KW-1185">Reference proteome</keyword>
<reference evidence="2 3" key="1">
    <citation type="submission" date="2017-11" db="EMBL/GenBank/DDBJ databases">
        <title>Rhodohalobacter 15182 sp. nov., isolated from a salt lake.</title>
        <authorList>
            <person name="Han S."/>
        </authorList>
    </citation>
    <scope>NUCLEOTIDE SEQUENCE [LARGE SCALE GENOMIC DNA]</scope>
    <source>
        <strain evidence="2 3">15182</strain>
    </source>
</reference>
<gene>
    <name evidence="2" type="ORF">CWD77_13075</name>
</gene>
<proteinExistence type="predicted"/>
<feature type="transmembrane region" description="Helical" evidence="1">
    <location>
        <begin position="78"/>
        <end position="96"/>
    </location>
</feature>
<evidence type="ECO:0000313" key="3">
    <source>
        <dbReference type="Proteomes" id="UP000233398"/>
    </source>
</evidence>
<organism evidence="2 3">
    <name type="scientific">Rhodohalobacter barkolensis</name>
    <dbReference type="NCBI Taxonomy" id="2053187"/>
    <lineage>
        <taxon>Bacteria</taxon>
        <taxon>Pseudomonadati</taxon>
        <taxon>Balneolota</taxon>
        <taxon>Balneolia</taxon>
        <taxon>Balneolales</taxon>
        <taxon>Balneolaceae</taxon>
        <taxon>Rhodohalobacter</taxon>
    </lineage>
</organism>
<dbReference type="GO" id="GO:0015097">
    <property type="term" value="F:mercury ion transmembrane transporter activity"/>
    <property type="evidence" value="ECO:0007669"/>
    <property type="project" value="InterPro"/>
</dbReference>
<dbReference type="GO" id="GO:0016020">
    <property type="term" value="C:membrane"/>
    <property type="evidence" value="ECO:0007669"/>
    <property type="project" value="InterPro"/>
</dbReference>
<dbReference type="Proteomes" id="UP000233398">
    <property type="component" value="Unassembled WGS sequence"/>
</dbReference>
<evidence type="ECO:0000313" key="2">
    <source>
        <dbReference type="EMBL" id="PKD42780.1"/>
    </source>
</evidence>
<dbReference type="InterPro" id="IPR004891">
    <property type="entry name" value="Mercury-R_MerC"/>
</dbReference>
<sequence>MKSLSEKSITASVLWDRFGISVSVICAIHCLFVPIIAALLPLTSLSPVLHDWAHPVFILLIAPTIYYASRRSHYDSKIVRYLGAGFLLITFGWLLGHFWIGYWFETTTTFIGSILLIVGHWKNYKHHRTCKVASHKHHPVAEEENKIHSS</sequence>
<feature type="transmembrane region" description="Helical" evidence="1">
    <location>
        <begin position="52"/>
        <end position="69"/>
    </location>
</feature>
<keyword evidence="1" id="KW-1133">Transmembrane helix</keyword>
<comment type="caution">
    <text evidence="2">The sequence shown here is derived from an EMBL/GenBank/DDBJ whole genome shotgun (WGS) entry which is preliminary data.</text>
</comment>
<evidence type="ECO:0008006" key="4">
    <source>
        <dbReference type="Google" id="ProtNLM"/>
    </source>
</evidence>
<evidence type="ECO:0000256" key="1">
    <source>
        <dbReference type="SAM" id="Phobius"/>
    </source>
</evidence>
<keyword evidence="1" id="KW-0472">Membrane</keyword>
<feature type="transmembrane region" description="Helical" evidence="1">
    <location>
        <begin position="20"/>
        <end position="40"/>
    </location>
</feature>
<name>A0A2N0VF47_9BACT</name>
<feature type="transmembrane region" description="Helical" evidence="1">
    <location>
        <begin position="102"/>
        <end position="121"/>
    </location>
</feature>
<dbReference type="OrthoDB" id="5966279at2"/>
<dbReference type="EMBL" id="PISP01000005">
    <property type="protein sequence ID" value="PKD42780.1"/>
    <property type="molecule type" value="Genomic_DNA"/>
</dbReference>
<dbReference type="Pfam" id="PF03203">
    <property type="entry name" value="MerC"/>
    <property type="match status" value="1"/>
</dbReference>